<name>A0A9X7J1Z8_9FIRM</name>
<keyword evidence="2 6" id="KW-0862">Zinc</keyword>
<protein>
    <recommendedName>
        <fullName evidence="6">33 kDa chaperonin</fullName>
    </recommendedName>
    <alternativeName>
        <fullName evidence="6">Heat shock protein 33 homolog</fullName>
        <shortName evidence="6">HSP33</shortName>
    </alternativeName>
</protein>
<dbReference type="SUPFAM" id="SSF118352">
    <property type="entry name" value="HSP33 redox switch-like"/>
    <property type="match status" value="1"/>
</dbReference>
<evidence type="ECO:0000256" key="4">
    <source>
        <dbReference type="ARBA" id="ARBA00023186"/>
    </source>
</evidence>
<dbReference type="Gene3D" id="3.55.30.10">
    <property type="entry name" value="Hsp33 domain"/>
    <property type="match status" value="1"/>
</dbReference>
<dbReference type="EMBL" id="PVXL01000046">
    <property type="protein sequence ID" value="PRR72169.1"/>
    <property type="molecule type" value="Genomic_DNA"/>
</dbReference>
<dbReference type="GO" id="GO:0042026">
    <property type="term" value="P:protein refolding"/>
    <property type="evidence" value="ECO:0007669"/>
    <property type="project" value="TreeGrafter"/>
</dbReference>
<evidence type="ECO:0000256" key="6">
    <source>
        <dbReference type="HAMAP-Rule" id="MF_00117"/>
    </source>
</evidence>
<gene>
    <name evidence="6 7" type="primary">hslO</name>
    <name evidence="7" type="ORF">MOST_18800</name>
</gene>
<organism evidence="7 8">
    <name type="scientific">Neomoorella stamsii</name>
    <dbReference type="NCBI Taxonomy" id="1266720"/>
    <lineage>
        <taxon>Bacteria</taxon>
        <taxon>Bacillati</taxon>
        <taxon>Bacillota</taxon>
        <taxon>Clostridia</taxon>
        <taxon>Neomoorellales</taxon>
        <taxon>Neomoorellaceae</taxon>
        <taxon>Neomoorella</taxon>
    </lineage>
</organism>
<evidence type="ECO:0000256" key="3">
    <source>
        <dbReference type="ARBA" id="ARBA00023157"/>
    </source>
</evidence>
<evidence type="ECO:0000256" key="5">
    <source>
        <dbReference type="ARBA" id="ARBA00023284"/>
    </source>
</evidence>
<proteinExistence type="inferred from homology"/>
<dbReference type="CDD" id="cd00498">
    <property type="entry name" value="Hsp33"/>
    <property type="match status" value="1"/>
</dbReference>
<dbReference type="HAMAP" id="MF_00117">
    <property type="entry name" value="HslO"/>
    <property type="match status" value="1"/>
</dbReference>
<feature type="disulfide bond" description="Redox-active" evidence="6">
    <location>
        <begin position="235"/>
        <end position="237"/>
    </location>
</feature>
<dbReference type="GO" id="GO:0005737">
    <property type="term" value="C:cytoplasm"/>
    <property type="evidence" value="ECO:0007669"/>
    <property type="project" value="UniProtKB-SubCell"/>
</dbReference>
<comment type="caution">
    <text evidence="7">The sequence shown here is derived from an EMBL/GenBank/DDBJ whole genome shotgun (WGS) entry which is preliminary data.</text>
</comment>
<evidence type="ECO:0000256" key="1">
    <source>
        <dbReference type="ARBA" id="ARBA00022490"/>
    </source>
</evidence>
<dbReference type="PANTHER" id="PTHR30111:SF1">
    <property type="entry name" value="33 KDA CHAPERONIN"/>
    <property type="match status" value="1"/>
</dbReference>
<keyword evidence="1 6" id="KW-0963">Cytoplasm</keyword>
<keyword evidence="3 6" id="KW-1015">Disulfide bond</keyword>
<dbReference type="Proteomes" id="UP000239430">
    <property type="component" value="Unassembled WGS sequence"/>
</dbReference>
<dbReference type="SUPFAM" id="SSF64397">
    <property type="entry name" value="Hsp33 domain"/>
    <property type="match status" value="1"/>
</dbReference>
<accession>A0A9X7J1Z8</accession>
<dbReference type="RefSeq" id="WP_054938326.1">
    <property type="nucleotide sequence ID" value="NZ_PVXL01000046.1"/>
</dbReference>
<keyword evidence="4 6" id="KW-0143">Chaperone</keyword>
<comment type="subcellular location">
    <subcellularLocation>
        <location evidence="6">Cytoplasm</location>
    </subcellularLocation>
</comment>
<dbReference type="InterPro" id="IPR000397">
    <property type="entry name" value="Heat_shock_Hsp33"/>
</dbReference>
<dbReference type="Gene3D" id="3.90.1280.10">
    <property type="entry name" value="HSP33 redox switch-like"/>
    <property type="match status" value="1"/>
</dbReference>
<comment type="function">
    <text evidence="6">Redox regulated molecular chaperone. Protects both thermally unfolding and oxidatively damaged proteins from irreversible aggregation. Plays an important role in the bacterial defense system toward oxidative stress.</text>
</comment>
<sequence length="297" mass="31267">MKDYLVRATAGEGQILAIAAQTTLLVQEAKDLHNTSPTATAALGRVLTGAALMAATLKEGQGITIRILGDGPLGSIVAVARPGSVKGYVAEPGVDLPLRSDGKLDVGRAVGRGMLYVAKDLGLKEPYNGSVPLVSGEIGEDLAYYFTASEQKPSAVGLGVLVEPGGKVGAAGGYLLQLLPGTAGGIAETLEKNIKAAGPVSRLISRGHTPEDILALLLQGFSLKIHERQPLHYACDCSRERLQDILLALGQEELQRLLEEQGGAEARCAFCSRKYRFSREEVTELLASVPGRKQEGD</sequence>
<feature type="disulfide bond" description="Redox-active" evidence="6">
    <location>
        <begin position="268"/>
        <end position="271"/>
    </location>
</feature>
<dbReference type="PIRSF" id="PIRSF005261">
    <property type="entry name" value="Heat_shock_Hsp33"/>
    <property type="match status" value="1"/>
</dbReference>
<keyword evidence="8" id="KW-1185">Reference proteome</keyword>
<evidence type="ECO:0000256" key="2">
    <source>
        <dbReference type="ARBA" id="ARBA00022833"/>
    </source>
</evidence>
<dbReference type="PANTHER" id="PTHR30111">
    <property type="entry name" value="33 KDA CHAPERONIN"/>
    <property type="match status" value="1"/>
</dbReference>
<comment type="PTM">
    <text evidence="6">Under oxidizing conditions two disulfide bonds are formed involving the reactive cysteines. Under reducing conditions zinc is bound to the reactive cysteines and the protein is inactive.</text>
</comment>
<dbReference type="InterPro" id="IPR016154">
    <property type="entry name" value="Heat_shock_Hsp33_C"/>
</dbReference>
<dbReference type="NCBIfam" id="NF001033">
    <property type="entry name" value="PRK00114.1"/>
    <property type="match status" value="1"/>
</dbReference>
<dbReference type="Pfam" id="PF01430">
    <property type="entry name" value="HSP33"/>
    <property type="match status" value="1"/>
</dbReference>
<evidence type="ECO:0000313" key="7">
    <source>
        <dbReference type="EMBL" id="PRR72169.1"/>
    </source>
</evidence>
<dbReference type="InterPro" id="IPR016153">
    <property type="entry name" value="Heat_shock_Hsp33_N"/>
</dbReference>
<reference evidence="7 8" key="1">
    <citation type="submission" date="2018-03" db="EMBL/GenBank/DDBJ databases">
        <title>Genome sequence of Moorella stamsii DSM 26217.</title>
        <authorList>
            <person name="Poehlein A."/>
            <person name="Daniel R."/>
        </authorList>
    </citation>
    <scope>NUCLEOTIDE SEQUENCE [LARGE SCALE GENOMIC DNA]</scope>
    <source>
        <strain evidence="8">DSM 26217</strain>
    </source>
</reference>
<keyword evidence="5 6" id="KW-0676">Redox-active center</keyword>
<evidence type="ECO:0000313" key="8">
    <source>
        <dbReference type="Proteomes" id="UP000239430"/>
    </source>
</evidence>
<comment type="similarity">
    <text evidence="6">Belongs to the HSP33 family.</text>
</comment>
<dbReference type="GO" id="GO:0051082">
    <property type="term" value="F:unfolded protein binding"/>
    <property type="evidence" value="ECO:0007669"/>
    <property type="project" value="UniProtKB-UniRule"/>
</dbReference>
<dbReference type="AlphaFoldDB" id="A0A9X7J1Z8"/>
<dbReference type="GO" id="GO:0044183">
    <property type="term" value="F:protein folding chaperone"/>
    <property type="evidence" value="ECO:0007669"/>
    <property type="project" value="TreeGrafter"/>
</dbReference>